<accession>A0A199UIY8</accession>
<dbReference type="Proteomes" id="UP000092600">
    <property type="component" value="Unassembled WGS sequence"/>
</dbReference>
<sequence length="76" mass="9112">MQEDDDYWRKMQKDDDEFVTNLYSMMDNHMAVRTPIHTSSQTGARYVNEVLQGHELRCKIEFRMETHEETLETLAD</sequence>
<reference evidence="1 2" key="1">
    <citation type="journal article" date="2016" name="DNA Res.">
        <title>The draft genome of MD-2 pineapple using hybrid error correction of long reads.</title>
        <authorList>
            <person name="Redwan R.M."/>
            <person name="Saidin A."/>
            <person name="Kumar S.V."/>
        </authorList>
    </citation>
    <scope>NUCLEOTIDE SEQUENCE [LARGE SCALE GENOMIC DNA]</scope>
    <source>
        <strain evidence="2">cv. MD2</strain>
        <tissue evidence="1">Leaf</tissue>
    </source>
</reference>
<comment type="caution">
    <text evidence="1">The sequence shown here is derived from an EMBL/GenBank/DDBJ whole genome shotgun (WGS) entry which is preliminary data.</text>
</comment>
<dbReference type="EMBL" id="LSRQ01007554">
    <property type="protein sequence ID" value="OAY64852.1"/>
    <property type="molecule type" value="Genomic_DNA"/>
</dbReference>
<proteinExistence type="predicted"/>
<gene>
    <name evidence="1" type="ORF">ACMD2_13954</name>
</gene>
<name>A0A199UIY8_ANACO</name>
<organism evidence="1 2">
    <name type="scientific">Ananas comosus</name>
    <name type="common">Pineapple</name>
    <name type="synonym">Ananas ananas</name>
    <dbReference type="NCBI Taxonomy" id="4615"/>
    <lineage>
        <taxon>Eukaryota</taxon>
        <taxon>Viridiplantae</taxon>
        <taxon>Streptophyta</taxon>
        <taxon>Embryophyta</taxon>
        <taxon>Tracheophyta</taxon>
        <taxon>Spermatophyta</taxon>
        <taxon>Magnoliopsida</taxon>
        <taxon>Liliopsida</taxon>
        <taxon>Poales</taxon>
        <taxon>Bromeliaceae</taxon>
        <taxon>Bromelioideae</taxon>
        <taxon>Ananas</taxon>
    </lineage>
</organism>
<protein>
    <submittedName>
        <fullName evidence="1">Uncharacterized protein</fullName>
    </submittedName>
</protein>
<dbReference type="AlphaFoldDB" id="A0A199UIY8"/>
<evidence type="ECO:0000313" key="1">
    <source>
        <dbReference type="EMBL" id="OAY64852.1"/>
    </source>
</evidence>
<evidence type="ECO:0000313" key="2">
    <source>
        <dbReference type="Proteomes" id="UP000092600"/>
    </source>
</evidence>